<dbReference type="NCBIfam" id="TIGR00785">
    <property type="entry name" value="dass"/>
    <property type="match status" value="1"/>
</dbReference>
<feature type="transmembrane region" description="Helical" evidence="6">
    <location>
        <begin position="329"/>
        <end position="349"/>
    </location>
</feature>
<dbReference type="PANTHER" id="PTHR42826">
    <property type="entry name" value="DICARBOXYLATE TRANSPORTER 2.1, CHLOROPLASTIC"/>
    <property type="match status" value="1"/>
</dbReference>
<comment type="similarity">
    <text evidence="2">Belongs to the SLC13A/DASS transporter (TC 2.A.47) family. DIT1 subfamily.</text>
</comment>
<feature type="transmembrane region" description="Helical" evidence="6">
    <location>
        <begin position="507"/>
        <end position="529"/>
    </location>
</feature>
<evidence type="ECO:0000256" key="4">
    <source>
        <dbReference type="ARBA" id="ARBA00022989"/>
    </source>
</evidence>
<dbReference type="PIRSF" id="PIRSF002457">
    <property type="entry name" value="DASS"/>
    <property type="match status" value="1"/>
</dbReference>
<evidence type="ECO:0000256" key="3">
    <source>
        <dbReference type="ARBA" id="ARBA00022692"/>
    </source>
</evidence>
<dbReference type="InterPro" id="IPR030676">
    <property type="entry name" value="CitT-rel"/>
</dbReference>
<dbReference type="GO" id="GO:0016020">
    <property type="term" value="C:membrane"/>
    <property type="evidence" value="ECO:0007669"/>
    <property type="project" value="UniProtKB-SubCell"/>
</dbReference>
<dbReference type="GO" id="GO:0022857">
    <property type="term" value="F:transmembrane transporter activity"/>
    <property type="evidence" value="ECO:0007669"/>
    <property type="project" value="InterPro"/>
</dbReference>
<accession>A0A238HIV5</accession>
<evidence type="ECO:0000256" key="5">
    <source>
        <dbReference type="ARBA" id="ARBA00023136"/>
    </source>
</evidence>
<keyword evidence="5 6" id="KW-0472">Membrane</keyword>
<feature type="transmembrane region" description="Helical" evidence="6">
    <location>
        <begin position="386"/>
        <end position="410"/>
    </location>
</feature>
<feature type="transmembrane region" description="Helical" evidence="6">
    <location>
        <begin position="422"/>
        <end position="442"/>
    </location>
</feature>
<evidence type="ECO:0000256" key="6">
    <source>
        <dbReference type="SAM" id="Phobius"/>
    </source>
</evidence>
<feature type="transmembrane region" description="Helical" evidence="6">
    <location>
        <begin position="140"/>
        <end position="156"/>
    </location>
</feature>
<dbReference type="Proteomes" id="UP000215450">
    <property type="component" value="Unassembled WGS sequence"/>
</dbReference>
<dbReference type="AlphaFoldDB" id="A0A238HIV5"/>
<name>A0A238HIV5_9NEIS</name>
<evidence type="ECO:0000313" key="9">
    <source>
        <dbReference type="Proteomes" id="UP000215450"/>
    </source>
</evidence>
<evidence type="ECO:0000256" key="2">
    <source>
        <dbReference type="ARBA" id="ARBA00007349"/>
    </source>
</evidence>
<keyword evidence="4 6" id="KW-1133">Transmembrane helix</keyword>
<dbReference type="EMBL" id="FXUV02000054">
    <property type="protein sequence ID" value="SNB81216.1"/>
    <property type="molecule type" value="Genomic_DNA"/>
</dbReference>
<reference evidence="7" key="1">
    <citation type="submission" date="2017-05" db="EMBL/GenBank/DDBJ databases">
        <authorList>
            <person name="Song R."/>
            <person name="Chenine A.L."/>
            <person name="Ruprecht R.M."/>
        </authorList>
    </citation>
    <scope>NUCLEOTIDE SEQUENCE</scope>
    <source>
        <strain evidence="7">Kingella_eburonensis</strain>
    </source>
</reference>
<dbReference type="InterPro" id="IPR001898">
    <property type="entry name" value="SLC13A/DASS"/>
</dbReference>
<proteinExistence type="inferred from homology"/>
<feature type="transmembrane region" description="Helical" evidence="6">
    <location>
        <begin position="273"/>
        <end position="299"/>
    </location>
</feature>
<evidence type="ECO:0000256" key="1">
    <source>
        <dbReference type="ARBA" id="ARBA00004141"/>
    </source>
</evidence>
<feature type="transmembrane region" description="Helical" evidence="6">
    <location>
        <begin position="454"/>
        <end position="487"/>
    </location>
</feature>
<feature type="transmembrane region" description="Helical" evidence="6">
    <location>
        <begin position="355"/>
        <end position="374"/>
    </location>
</feature>
<dbReference type="OrthoDB" id="3170849at2"/>
<dbReference type="EMBL" id="FXUV01000063">
    <property type="protein sequence ID" value="SMQ13404.1"/>
    <property type="molecule type" value="Genomic_DNA"/>
</dbReference>
<gene>
    <name evidence="7" type="primary">yflS_2</name>
    <name evidence="8" type="ORF">KEBURONENSIS_00447</name>
    <name evidence="7" type="ORF">KEBURONENSIS_00543</name>
</gene>
<organism evidence="7">
    <name type="scientific">Kingella negevensis</name>
    <dbReference type="NCBI Taxonomy" id="1522312"/>
    <lineage>
        <taxon>Bacteria</taxon>
        <taxon>Pseudomonadati</taxon>
        <taxon>Pseudomonadota</taxon>
        <taxon>Betaproteobacteria</taxon>
        <taxon>Neisseriales</taxon>
        <taxon>Neisseriaceae</taxon>
        <taxon>Kingella</taxon>
    </lineage>
</organism>
<keyword evidence="3 6" id="KW-0812">Transmembrane</keyword>
<feature type="transmembrane region" description="Helical" evidence="6">
    <location>
        <begin position="35"/>
        <end position="65"/>
    </location>
</feature>
<protein>
    <submittedName>
        <fullName evidence="7">Putative malate transporter YflS</fullName>
    </submittedName>
</protein>
<dbReference type="Pfam" id="PF00939">
    <property type="entry name" value="Na_sulph_symp"/>
    <property type="match status" value="1"/>
</dbReference>
<reference evidence="8 9" key="2">
    <citation type="submission" date="2017-06" db="EMBL/GenBank/DDBJ databases">
        <authorList>
            <person name="Kim H.J."/>
            <person name="Triplett B.A."/>
        </authorList>
    </citation>
    <scope>NUCLEOTIDE SEQUENCE [LARGE SCALE GENOMIC DNA]</scope>
    <source>
        <strain evidence="8">Kingella_eburonensis</strain>
    </source>
</reference>
<evidence type="ECO:0000313" key="8">
    <source>
        <dbReference type="EMBL" id="SNB81216.1"/>
    </source>
</evidence>
<feature type="transmembrane region" description="Helical" evidence="6">
    <location>
        <begin position="231"/>
        <end position="253"/>
    </location>
</feature>
<evidence type="ECO:0000313" key="7">
    <source>
        <dbReference type="EMBL" id="SMQ13404.1"/>
    </source>
</evidence>
<dbReference type="RefSeq" id="WP_095063359.1">
    <property type="nucleotide sequence ID" value="NZ_FXUV02000054.1"/>
</dbReference>
<comment type="subcellular location">
    <subcellularLocation>
        <location evidence="1">Membrane</location>
        <topology evidence="1">Multi-pass membrane protein</topology>
    </subcellularLocation>
</comment>
<feature type="transmembrane region" description="Helical" evidence="6">
    <location>
        <begin position="6"/>
        <end position="23"/>
    </location>
</feature>
<sequence>MGFKKVPAAIALALTLIIWFIPAPEGVSNNAWHLLALFVGIIAGIIGKALPIGAMAMLAFTIVALTQVTVVPPKKEAPPAAAAQATDKAAQPATASAPVATKAEAASALAAPKAEAKPAKKPKAPHVQAANDALSSLNSSLIWMIGIAIMLSRGILKTGLGTRLGYLFLSLFGKNTLGIAYSLAACDFLIAPVTPSNTARGGAIVHPIMKAISASFGSDPEQGTQNKLGRYLSLVNFHANVISCIIFVTATAPNPLVVNLIAEATGNEVHLSWTTWFLAMVVPGLIAMAIMPIVLFYLYKPEVIKTPDAPAMASEKLKEMGAMSKGEKIMLAILGLLLLLWAGATDALFGIKIDATTTTLLGLSLALLSGVLTWDDVLKEKGAWDTVIWFAALVMMADFLNKLGFIKWFSNLMGSNIQSMGLSWQAACAILTVVYILVHYMFASGTAHVTAMLAAFYTVGLSLGAPPMLFALILASATGIMFGLTHYATGTAPVIYNSGYTTMGEWWIAGLVMCVVNMAIFYTIGLVWWKVLGYW</sequence>
<keyword evidence="9" id="KW-1185">Reference proteome</keyword>